<dbReference type="Proteomes" id="UP001161276">
    <property type="component" value="Unassembled WGS sequence"/>
</dbReference>
<name>A0AA42WBM5_9BURK</name>
<sequence length="69" mass="7280">MLARALALAETFALQAQNATAGADPHTPARVVAMELTPDSRKALADFTRDCVGNRVQPARTASCCPRSP</sequence>
<gene>
    <name evidence="1" type="ORF">N5K24_18440</name>
</gene>
<comment type="caution">
    <text evidence="1">The sequence shown here is derived from an EMBL/GenBank/DDBJ whole genome shotgun (WGS) entry which is preliminary data.</text>
</comment>
<dbReference type="EMBL" id="JAOCKG010000007">
    <property type="protein sequence ID" value="MDH2052390.1"/>
    <property type="molecule type" value="Genomic_DNA"/>
</dbReference>
<dbReference type="RefSeq" id="WP_280027892.1">
    <property type="nucleotide sequence ID" value="NZ_JAOCKG010000007.1"/>
</dbReference>
<organism evidence="1 2">
    <name type="scientific">Achromobacter marplatensis</name>
    <dbReference type="NCBI Taxonomy" id="470868"/>
    <lineage>
        <taxon>Bacteria</taxon>
        <taxon>Pseudomonadati</taxon>
        <taxon>Pseudomonadota</taxon>
        <taxon>Betaproteobacteria</taxon>
        <taxon>Burkholderiales</taxon>
        <taxon>Alcaligenaceae</taxon>
        <taxon>Achromobacter</taxon>
    </lineage>
</organism>
<protein>
    <submittedName>
        <fullName evidence="1">Uncharacterized protein</fullName>
    </submittedName>
</protein>
<accession>A0AA42WBM5</accession>
<dbReference type="AlphaFoldDB" id="A0AA42WBM5"/>
<evidence type="ECO:0000313" key="2">
    <source>
        <dbReference type="Proteomes" id="UP001161276"/>
    </source>
</evidence>
<proteinExistence type="predicted"/>
<reference evidence="1" key="1">
    <citation type="submission" date="2022-09" db="EMBL/GenBank/DDBJ databases">
        <title>Intensive care unit water sources are persistently colonized with multi-drug resistant bacteria and are the site of extensive horizontal gene transfer of antibiotic resistance genes.</title>
        <authorList>
            <person name="Diorio-Toth L."/>
        </authorList>
    </citation>
    <scope>NUCLEOTIDE SEQUENCE</scope>
    <source>
        <strain evidence="1">GD03676</strain>
    </source>
</reference>
<evidence type="ECO:0000313" key="1">
    <source>
        <dbReference type="EMBL" id="MDH2052390.1"/>
    </source>
</evidence>